<keyword evidence="6 11" id="KW-0472">Membrane</keyword>
<sequence>MYPTTMVQISTEMPQDLFDENRTERNTDESVFASLGDCEDGAFVVTLNAIMLTISFCGLVANALVLWLLGFCIKRDPFSVYILNLAGADFFYLCCQIVRSIMLIGQDFWDVVPAFIITLTISFYTLGLHLLAAISLERCLSVFFPVWYRCCRPKHTSATMCSLLWTLYLLGNLLQGEVCGFLGFIPPWVMSCVAWDFSFVMLILFLLCLLCVSSLTLILKFQCHAQHRGPSKHYLLILVTILMFLLCGLPFGICCFLLYWLIDTRYGN</sequence>
<evidence type="ECO:0000259" key="12">
    <source>
        <dbReference type="PROSITE" id="PS50262"/>
    </source>
</evidence>
<evidence type="ECO:0000256" key="10">
    <source>
        <dbReference type="RuleBase" id="RU000688"/>
    </source>
</evidence>
<feature type="domain" description="G-protein coupled receptors family 1 profile" evidence="12">
    <location>
        <begin position="61"/>
        <end position="268"/>
    </location>
</feature>
<dbReference type="SUPFAM" id="SSF81321">
    <property type="entry name" value="Family A G protein-coupled receptor-like"/>
    <property type="match status" value="1"/>
</dbReference>
<organism evidence="13 14">
    <name type="scientific">Phascolarctos cinereus</name>
    <name type="common">Koala</name>
    <dbReference type="NCBI Taxonomy" id="38626"/>
    <lineage>
        <taxon>Eukaryota</taxon>
        <taxon>Metazoa</taxon>
        <taxon>Chordata</taxon>
        <taxon>Craniata</taxon>
        <taxon>Vertebrata</taxon>
        <taxon>Euteleostomi</taxon>
        <taxon>Mammalia</taxon>
        <taxon>Metatheria</taxon>
        <taxon>Diprotodontia</taxon>
        <taxon>Phascolarctidae</taxon>
        <taxon>Phascolarctos</taxon>
    </lineage>
</organism>
<evidence type="ECO:0000313" key="14">
    <source>
        <dbReference type="RefSeq" id="XP_020826546.1"/>
    </source>
</evidence>
<reference evidence="14" key="1">
    <citation type="submission" date="2025-08" db="UniProtKB">
        <authorList>
            <consortium name="RefSeq"/>
        </authorList>
    </citation>
    <scope>IDENTIFICATION</scope>
    <source>
        <tissue evidence="14">Spleen</tissue>
    </source>
</reference>
<evidence type="ECO:0000256" key="7">
    <source>
        <dbReference type="ARBA" id="ARBA00023170"/>
    </source>
</evidence>
<proteinExistence type="inferred from homology"/>
<dbReference type="PRINTS" id="PR00237">
    <property type="entry name" value="GPCRRHODOPSN"/>
</dbReference>
<feature type="transmembrane region" description="Helical" evidence="11">
    <location>
        <begin position="49"/>
        <end position="69"/>
    </location>
</feature>
<keyword evidence="4 11" id="KW-1133">Transmembrane helix</keyword>
<dbReference type="Proteomes" id="UP000515140">
    <property type="component" value="Unplaced"/>
</dbReference>
<dbReference type="PRINTS" id="PR02108">
    <property type="entry name" value="MRGPCRFAMILY"/>
</dbReference>
<dbReference type="AlphaFoldDB" id="A0A6P5J5R1"/>
<keyword evidence="2" id="KW-1003">Cell membrane</keyword>
<keyword evidence="7 10" id="KW-0675">Receptor</keyword>
<keyword evidence="5 10" id="KW-0297">G-protein coupled receptor</keyword>
<gene>
    <name evidence="14" type="primary">LOC110197192</name>
</gene>
<name>A0A6P5J5R1_PHACI</name>
<dbReference type="RefSeq" id="XP_020826546.1">
    <property type="nucleotide sequence ID" value="XM_020970887.1"/>
</dbReference>
<evidence type="ECO:0000256" key="11">
    <source>
        <dbReference type="SAM" id="Phobius"/>
    </source>
</evidence>
<feature type="transmembrane region" description="Helical" evidence="11">
    <location>
        <begin position="197"/>
        <end position="221"/>
    </location>
</feature>
<evidence type="ECO:0000256" key="6">
    <source>
        <dbReference type="ARBA" id="ARBA00023136"/>
    </source>
</evidence>
<dbReference type="InterPro" id="IPR017452">
    <property type="entry name" value="GPCR_Rhodpsn_7TM"/>
</dbReference>
<dbReference type="InterPro" id="IPR026234">
    <property type="entry name" value="MRGPCRFAMILY"/>
</dbReference>
<evidence type="ECO:0000256" key="1">
    <source>
        <dbReference type="ARBA" id="ARBA00004651"/>
    </source>
</evidence>
<dbReference type="FunFam" id="1.20.1070.10:FF:000193">
    <property type="entry name" value="Mas-related G-protein coupled receptor member E"/>
    <property type="match status" value="1"/>
</dbReference>
<comment type="similarity">
    <text evidence="9">Belongs to the G-protein coupled receptor 1 family. Mas subfamily.</text>
</comment>
<dbReference type="PANTHER" id="PTHR11334">
    <property type="entry name" value="MAS-RELATED G-PROTEIN COUPLED RECEPTOR"/>
    <property type="match status" value="1"/>
</dbReference>
<evidence type="ECO:0000313" key="13">
    <source>
        <dbReference type="Proteomes" id="UP000515140"/>
    </source>
</evidence>
<dbReference type="Gene3D" id="1.20.1070.10">
    <property type="entry name" value="Rhodopsin 7-helix transmembrane proteins"/>
    <property type="match status" value="1"/>
</dbReference>
<protein>
    <submittedName>
        <fullName evidence="14">Mas-related G-protein coupled receptor member X2-like isoform X2</fullName>
    </submittedName>
</protein>
<dbReference type="InterPro" id="IPR000276">
    <property type="entry name" value="GPCR_Rhodpsn"/>
</dbReference>
<dbReference type="PROSITE" id="PS00237">
    <property type="entry name" value="G_PROTEIN_RECEP_F1_1"/>
    <property type="match status" value="1"/>
</dbReference>
<keyword evidence="13" id="KW-1185">Reference proteome</keyword>
<dbReference type="CDD" id="cd14973">
    <property type="entry name" value="7tmA_Mrgpr"/>
    <property type="match status" value="1"/>
</dbReference>
<evidence type="ECO:0000256" key="3">
    <source>
        <dbReference type="ARBA" id="ARBA00022692"/>
    </source>
</evidence>
<evidence type="ECO:0000256" key="8">
    <source>
        <dbReference type="ARBA" id="ARBA00023224"/>
    </source>
</evidence>
<dbReference type="GeneID" id="110197192"/>
<dbReference type="PROSITE" id="PS50262">
    <property type="entry name" value="G_PROTEIN_RECEP_F1_2"/>
    <property type="match status" value="1"/>
</dbReference>
<comment type="subcellular location">
    <subcellularLocation>
        <location evidence="1">Cell membrane</location>
        <topology evidence="1">Multi-pass membrane protein</topology>
    </subcellularLocation>
</comment>
<evidence type="ECO:0000256" key="5">
    <source>
        <dbReference type="ARBA" id="ARBA00023040"/>
    </source>
</evidence>
<feature type="transmembrane region" description="Helical" evidence="11">
    <location>
        <begin position="162"/>
        <end position="185"/>
    </location>
</feature>
<feature type="transmembrane region" description="Helical" evidence="11">
    <location>
        <begin position="233"/>
        <end position="262"/>
    </location>
</feature>
<feature type="transmembrane region" description="Helical" evidence="11">
    <location>
        <begin position="81"/>
        <end position="105"/>
    </location>
</feature>
<keyword evidence="3 10" id="KW-0812">Transmembrane</keyword>
<evidence type="ECO:0000256" key="4">
    <source>
        <dbReference type="ARBA" id="ARBA00022989"/>
    </source>
</evidence>
<dbReference type="GO" id="GO:0005886">
    <property type="term" value="C:plasma membrane"/>
    <property type="evidence" value="ECO:0007669"/>
    <property type="project" value="UniProtKB-SubCell"/>
</dbReference>
<keyword evidence="8 10" id="KW-0807">Transducer</keyword>
<dbReference type="GO" id="GO:0004930">
    <property type="term" value="F:G protein-coupled receptor activity"/>
    <property type="evidence" value="ECO:0007669"/>
    <property type="project" value="UniProtKB-KW"/>
</dbReference>
<dbReference type="PANTHER" id="PTHR11334:SF29">
    <property type="entry name" value="MAS-RELATED G-PROTEIN COUPLED RECEPTOR MEMBER X2"/>
    <property type="match status" value="1"/>
</dbReference>
<feature type="transmembrane region" description="Helical" evidence="11">
    <location>
        <begin position="111"/>
        <end position="134"/>
    </location>
</feature>
<evidence type="ECO:0000256" key="9">
    <source>
        <dbReference type="ARBA" id="ARBA00061394"/>
    </source>
</evidence>
<evidence type="ECO:0000256" key="2">
    <source>
        <dbReference type="ARBA" id="ARBA00022475"/>
    </source>
</evidence>
<accession>A0A6P5J5R1</accession>